<dbReference type="AlphaFoldDB" id="A0ABD3SSL1"/>
<feature type="compositionally biased region" description="Basic and acidic residues" evidence="1">
    <location>
        <begin position="179"/>
        <end position="189"/>
    </location>
</feature>
<gene>
    <name evidence="3" type="ORF">ACHAXA_005081</name>
</gene>
<name>A0ABD3SSL1_9STRA</name>
<protein>
    <recommendedName>
        <fullName evidence="2">H15 domain-containing protein</fullName>
    </recommendedName>
</protein>
<accession>A0ABD3SSL1</accession>
<dbReference type="PROSITE" id="PS51504">
    <property type="entry name" value="H15"/>
    <property type="match status" value="1"/>
</dbReference>
<feature type="region of interest" description="Disordered" evidence="1">
    <location>
        <begin position="156"/>
        <end position="193"/>
    </location>
</feature>
<evidence type="ECO:0000313" key="3">
    <source>
        <dbReference type="EMBL" id="KAL3827335.1"/>
    </source>
</evidence>
<evidence type="ECO:0000259" key="2">
    <source>
        <dbReference type="PROSITE" id="PS51504"/>
    </source>
</evidence>
<organism evidence="3 4">
    <name type="scientific">Cyclostephanos tholiformis</name>
    <dbReference type="NCBI Taxonomy" id="382380"/>
    <lineage>
        <taxon>Eukaryota</taxon>
        <taxon>Sar</taxon>
        <taxon>Stramenopiles</taxon>
        <taxon>Ochrophyta</taxon>
        <taxon>Bacillariophyta</taxon>
        <taxon>Coscinodiscophyceae</taxon>
        <taxon>Thalassiosirophycidae</taxon>
        <taxon>Stephanodiscales</taxon>
        <taxon>Stephanodiscaceae</taxon>
        <taxon>Cyclostephanos</taxon>
    </lineage>
</organism>
<feature type="domain" description="H15" evidence="2">
    <location>
        <begin position="3"/>
        <end position="95"/>
    </location>
</feature>
<dbReference type="InterPro" id="IPR005818">
    <property type="entry name" value="Histone_H1/H5_H15"/>
</dbReference>
<reference evidence="3 4" key="1">
    <citation type="submission" date="2024-10" db="EMBL/GenBank/DDBJ databases">
        <title>Updated reference genomes for cyclostephanoid diatoms.</title>
        <authorList>
            <person name="Roberts W.R."/>
            <person name="Alverson A.J."/>
        </authorList>
    </citation>
    <scope>NUCLEOTIDE SEQUENCE [LARGE SCALE GENOMIC DNA]</scope>
    <source>
        <strain evidence="3 4">AJA228-03</strain>
    </source>
</reference>
<feature type="region of interest" description="Disordered" evidence="1">
    <location>
        <begin position="39"/>
        <end position="60"/>
    </location>
</feature>
<dbReference type="Proteomes" id="UP001530377">
    <property type="component" value="Unassembled WGS sequence"/>
</dbReference>
<proteinExistence type="predicted"/>
<comment type="caution">
    <text evidence="3">The sequence shown here is derived from an EMBL/GenBank/DDBJ whole genome shotgun (WGS) entry which is preliminary data.</text>
</comment>
<keyword evidence="4" id="KW-1185">Reference proteome</keyword>
<dbReference type="EMBL" id="JALLPB020000005">
    <property type="protein sequence ID" value="KAL3827335.1"/>
    <property type="molecule type" value="Genomic_DNA"/>
</dbReference>
<evidence type="ECO:0000256" key="1">
    <source>
        <dbReference type="SAM" id="MobiDB-lite"/>
    </source>
</evidence>
<feature type="region of interest" description="Disordered" evidence="1">
    <location>
        <begin position="205"/>
        <end position="224"/>
    </location>
</feature>
<evidence type="ECO:0000313" key="4">
    <source>
        <dbReference type="Proteomes" id="UP001530377"/>
    </source>
</evidence>
<sequence>MPPPIPYTSEILSALEDLKDHQTGSTASSIVRRIADQWRGGGGRRGWRGGTSTNPPHDARPPLCMASFMTSLKSLVRDGTLVRVGGCGSNYKVSDAVLRRRARDLEARADERMGSTTAATGGGGTTTTVVAHDYRALQSSTAAMTTATAVVPREVLDGNNNNYDDGCDNDRRRKRHYHPREEPPRELPKRRTFHSKIRMGDAETISAVVSSSSSSPAFGETTRKITARRLRRRVGHYDDDDGGMDTDDDNDRAAAVVKIVPRRVSPRRMYVSRREDGSRVALVYCRKKKINDAHRRPSWHHRLSYMLASHAYYIPPFLVFFSPIFDCFRYWYRAEGIKDIELAMMRDGGACARTGMRVGVGVGDWIWGK</sequence>
<feature type="compositionally biased region" description="Low complexity" evidence="1">
    <location>
        <begin position="206"/>
        <end position="215"/>
    </location>
</feature>